<feature type="region of interest" description="Disordered" evidence="1">
    <location>
        <begin position="1"/>
        <end position="45"/>
    </location>
</feature>
<proteinExistence type="predicted"/>
<organism evidence="2 3">
    <name type="scientific">Apatococcus fuscideae</name>
    <dbReference type="NCBI Taxonomy" id="2026836"/>
    <lineage>
        <taxon>Eukaryota</taxon>
        <taxon>Viridiplantae</taxon>
        <taxon>Chlorophyta</taxon>
        <taxon>core chlorophytes</taxon>
        <taxon>Trebouxiophyceae</taxon>
        <taxon>Chlorellales</taxon>
        <taxon>Chlorellaceae</taxon>
        <taxon>Apatococcus</taxon>
    </lineage>
</organism>
<dbReference type="AlphaFoldDB" id="A0AAW1T2W0"/>
<gene>
    <name evidence="2" type="ORF">WJX84_005741</name>
</gene>
<sequence length="139" mass="15535">MASIADRTSRQLLRPAKLPASNTFPGDEAPGTGKRHFPERVTKQQPLRKEGFSLRSSRECYREFASQVRASFPLYVRDRRQVDAEPAGLAVKQQPDAGPLTGLRKPPGLLEAQLDQQQQTHLMEPDPQLVMEVATRKGC</sequence>
<dbReference type="EMBL" id="JALJOV010000425">
    <property type="protein sequence ID" value="KAK9863824.1"/>
    <property type="molecule type" value="Genomic_DNA"/>
</dbReference>
<feature type="region of interest" description="Disordered" evidence="1">
    <location>
        <begin position="86"/>
        <end position="106"/>
    </location>
</feature>
<dbReference type="Proteomes" id="UP001485043">
    <property type="component" value="Unassembled WGS sequence"/>
</dbReference>
<evidence type="ECO:0000256" key="1">
    <source>
        <dbReference type="SAM" id="MobiDB-lite"/>
    </source>
</evidence>
<comment type="caution">
    <text evidence="2">The sequence shown here is derived from an EMBL/GenBank/DDBJ whole genome shotgun (WGS) entry which is preliminary data.</text>
</comment>
<protein>
    <submittedName>
        <fullName evidence="2">Uncharacterized protein</fullName>
    </submittedName>
</protein>
<reference evidence="2 3" key="1">
    <citation type="journal article" date="2024" name="Nat. Commun.">
        <title>Phylogenomics reveals the evolutionary origins of lichenization in chlorophyte algae.</title>
        <authorList>
            <person name="Puginier C."/>
            <person name="Libourel C."/>
            <person name="Otte J."/>
            <person name="Skaloud P."/>
            <person name="Haon M."/>
            <person name="Grisel S."/>
            <person name="Petersen M."/>
            <person name="Berrin J.G."/>
            <person name="Delaux P.M."/>
            <person name="Dal Grande F."/>
            <person name="Keller J."/>
        </authorList>
    </citation>
    <scope>NUCLEOTIDE SEQUENCE [LARGE SCALE GENOMIC DNA]</scope>
    <source>
        <strain evidence="2 3">SAG 2523</strain>
    </source>
</reference>
<accession>A0AAW1T2W0</accession>
<name>A0AAW1T2W0_9CHLO</name>
<feature type="compositionally biased region" description="Basic and acidic residues" evidence="1">
    <location>
        <begin position="36"/>
        <end position="45"/>
    </location>
</feature>
<keyword evidence="3" id="KW-1185">Reference proteome</keyword>
<evidence type="ECO:0000313" key="3">
    <source>
        <dbReference type="Proteomes" id="UP001485043"/>
    </source>
</evidence>
<evidence type="ECO:0000313" key="2">
    <source>
        <dbReference type="EMBL" id="KAK9863824.1"/>
    </source>
</evidence>